<gene>
    <name evidence="12" type="primary">spr</name>
    <name evidence="12" type="ordered locus">MS1333</name>
</gene>
<evidence type="ECO:0000256" key="8">
    <source>
        <dbReference type="ARBA" id="ARBA00023139"/>
    </source>
</evidence>
<dbReference type="InterPro" id="IPR052062">
    <property type="entry name" value="Murein_DD/LD_carboxypeptidase"/>
</dbReference>
<dbReference type="PANTHER" id="PTHR47360:SF3">
    <property type="entry name" value="MUREIN DD-ENDOPEPTIDASE MEPS_MUREIN LD-CARBOXYPEPTIDASE"/>
    <property type="match status" value="1"/>
</dbReference>
<accession>Q65SX0</accession>
<keyword evidence="4 10" id="KW-0732">Signal</keyword>
<dbReference type="STRING" id="221988.MS1333"/>
<evidence type="ECO:0000313" key="13">
    <source>
        <dbReference type="Proteomes" id="UP000000607"/>
    </source>
</evidence>
<sequence length="186" mass="20710">MMIKKFLLVTAALVMTACSNSSRLDAAVYPSADETNDTQLTELIGSLKTNKPQYDVRSNSIHSTKNAQINNKKLMQVYSAWAGTRYRLGGTTTRGIDCSAFMQEAFSTAFGIDLPRSTSEQRSVGKKIQKSELKQGDLVFFRGNRHVGVYLGGNRFMHSSTKEGVTISSLDDGYWSRTYTQSRRVL</sequence>
<dbReference type="InterPro" id="IPR038765">
    <property type="entry name" value="Papain-like_cys_pep_sf"/>
</dbReference>
<dbReference type="SUPFAM" id="SSF54001">
    <property type="entry name" value="Cysteine proteinases"/>
    <property type="match status" value="1"/>
</dbReference>
<evidence type="ECO:0000313" key="12">
    <source>
        <dbReference type="EMBL" id="AAU37940.1"/>
    </source>
</evidence>
<keyword evidence="5" id="KW-0378">Hydrolase</keyword>
<evidence type="ECO:0000256" key="5">
    <source>
        <dbReference type="ARBA" id="ARBA00022801"/>
    </source>
</evidence>
<keyword evidence="3" id="KW-0645">Protease</keyword>
<protein>
    <submittedName>
        <fullName evidence="12">Spr protein</fullName>
    </submittedName>
</protein>
<keyword evidence="13" id="KW-1185">Reference proteome</keyword>
<evidence type="ECO:0000256" key="7">
    <source>
        <dbReference type="ARBA" id="ARBA00023136"/>
    </source>
</evidence>
<evidence type="ECO:0000256" key="9">
    <source>
        <dbReference type="ARBA" id="ARBA00023288"/>
    </source>
</evidence>
<dbReference type="Proteomes" id="UP000000607">
    <property type="component" value="Chromosome"/>
</dbReference>
<dbReference type="HOGENOM" id="CLU_016043_9_1_6"/>
<comment type="subcellular location">
    <subcellularLocation>
        <location evidence="1">Membrane</location>
        <topology evidence="1">Lipid-anchor</topology>
    </subcellularLocation>
</comment>
<dbReference type="AlphaFoldDB" id="Q65SX0"/>
<dbReference type="InterPro" id="IPR000064">
    <property type="entry name" value="NLP_P60_dom"/>
</dbReference>
<keyword evidence="7" id="KW-0472">Membrane</keyword>
<dbReference type="PROSITE" id="PS51935">
    <property type="entry name" value="NLPC_P60"/>
    <property type="match status" value="1"/>
</dbReference>
<dbReference type="MEROPS" id="C40.004"/>
<feature type="signal peptide" evidence="10">
    <location>
        <begin position="1"/>
        <end position="26"/>
    </location>
</feature>
<dbReference type="GO" id="GO:0008234">
    <property type="term" value="F:cysteine-type peptidase activity"/>
    <property type="evidence" value="ECO:0007669"/>
    <property type="project" value="UniProtKB-KW"/>
</dbReference>
<evidence type="ECO:0000256" key="6">
    <source>
        <dbReference type="ARBA" id="ARBA00022807"/>
    </source>
</evidence>
<feature type="domain" description="NlpC/P60" evidence="11">
    <location>
        <begin position="68"/>
        <end position="186"/>
    </location>
</feature>
<evidence type="ECO:0000256" key="1">
    <source>
        <dbReference type="ARBA" id="ARBA00004635"/>
    </source>
</evidence>
<feature type="chain" id="PRO_5004268001" evidence="10">
    <location>
        <begin position="27"/>
        <end position="186"/>
    </location>
</feature>
<evidence type="ECO:0000256" key="2">
    <source>
        <dbReference type="ARBA" id="ARBA00007074"/>
    </source>
</evidence>
<name>Q65SX0_MANSM</name>
<reference evidence="12 13" key="1">
    <citation type="journal article" date="2004" name="Nat. Biotechnol.">
        <title>The genome sequence of the capnophilic rumen bacterium Mannheimia succiniciproducens.</title>
        <authorList>
            <person name="Hong S.H."/>
            <person name="Kim J.S."/>
            <person name="Lee S.Y."/>
            <person name="In Y.H."/>
            <person name="Choi S.S."/>
            <person name="Rih J.-K."/>
            <person name="Kim C.H."/>
            <person name="Jeong H."/>
            <person name="Hur C.G."/>
            <person name="Kim J.J."/>
        </authorList>
    </citation>
    <scope>NUCLEOTIDE SEQUENCE [LARGE SCALE GENOMIC DNA]</scope>
    <source>
        <strain evidence="13">KCTC 0769BP / MBEL55E</strain>
    </source>
</reference>
<dbReference type="PROSITE" id="PS51257">
    <property type="entry name" value="PROKAR_LIPOPROTEIN"/>
    <property type="match status" value="1"/>
</dbReference>
<dbReference type="KEGG" id="msu:MS1333"/>
<keyword evidence="6" id="KW-0788">Thiol protease</keyword>
<evidence type="ECO:0000256" key="4">
    <source>
        <dbReference type="ARBA" id="ARBA00022729"/>
    </source>
</evidence>
<dbReference type="GO" id="GO:0006508">
    <property type="term" value="P:proteolysis"/>
    <property type="evidence" value="ECO:0007669"/>
    <property type="project" value="UniProtKB-KW"/>
</dbReference>
<proteinExistence type="inferred from homology"/>
<evidence type="ECO:0000259" key="11">
    <source>
        <dbReference type="PROSITE" id="PS51935"/>
    </source>
</evidence>
<dbReference type="PANTHER" id="PTHR47360">
    <property type="entry name" value="MUREIN DD-ENDOPEPTIDASE MEPS/MUREIN LD-CARBOXYPEPTIDASE"/>
    <property type="match status" value="1"/>
</dbReference>
<dbReference type="GO" id="GO:0016020">
    <property type="term" value="C:membrane"/>
    <property type="evidence" value="ECO:0007669"/>
    <property type="project" value="UniProtKB-SubCell"/>
</dbReference>
<dbReference type="EMBL" id="AE016827">
    <property type="protein sequence ID" value="AAU37940.1"/>
    <property type="molecule type" value="Genomic_DNA"/>
</dbReference>
<organism evidence="12 13">
    <name type="scientific">Mannheimia succiniciproducens (strain KCTC 0769BP / MBEL55E)</name>
    <dbReference type="NCBI Taxonomy" id="221988"/>
    <lineage>
        <taxon>Bacteria</taxon>
        <taxon>Pseudomonadati</taxon>
        <taxon>Pseudomonadota</taxon>
        <taxon>Gammaproteobacteria</taxon>
        <taxon>Pasteurellales</taxon>
        <taxon>Pasteurellaceae</taxon>
        <taxon>Basfia</taxon>
    </lineage>
</organism>
<dbReference type="Pfam" id="PF00877">
    <property type="entry name" value="NLPC_P60"/>
    <property type="match status" value="1"/>
</dbReference>
<evidence type="ECO:0000256" key="10">
    <source>
        <dbReference type="SAM" id="SignalP"/>
    </source>
</evidence>
<dbReference type="eggNOG" id="COG0791">
    <property type="taxonomic scope" value="Bacteria"/>
</dbReference>
<dbReference type="Gene3D" id="3.90.1720.10">
    <property type="entry name" value="endopeptidase domain like (from Nostoc punctiforme)"/>
    <property type="match status" value="1"/>
</dbReference>
<keyword evidence="8" id="KW-0564">Palmitate</keyword>
<comment type="similarity">
    <text evidence="2">Belongs to the peptidase C40 family.</text>
</comment>
<evidence type="ECO:0000256" key="3">
    <source>
        <dbReference type="ARBA" id="ARBA00022670"/>
    </source>
</evidence>
<keyword evidence="9" id="KW-0449">Lipoprotein</keyword>